<name>A0ABY2W2U9_9GAMM</name>
<dbReference type="InterPro" id="IPR029058">
    <property type="entry name" value="AB_hydrolase_fold"/>
</dbReference>
<dbReference type="PROSITE" id="PS51257">
    <property type="entry name" value="PROKAR_LIPOPROTEIN"/>
    <property type="match status" value="1"/>
</dbReference>
<evidence type="ECO:0000313" key="2">
    <source>
        <dbReference type="EMBL" id="TMO78980.1"/>
    </source>
</evidence>
<gene>
    <name evidence="2" type="ORF">CWC20_00815</name>
</gene>
<protein>
    <recommendedName>
        <fullName evidence="1">Fungal lipase-type domain-containing protein</fullName>
    </recommendedName>
</protein>
<feature type="domain" description="Fungal lipase-type" evidence="1">
    <location>
        <begin position="100"/>
        <end position="251"/>
    </location>
</feature>
<comment type="caution">
    <text evidence="2">The sequence shown here is derived from an EMBL/GenBank/DDBJ whole genome shotgun (WGS) entry which is preliminary data.</text>
</comment>
<sequence>MYRYFLLIVVFVLVGCASSNVVQFLQEPHNSSKFMVSESLPLYEYAQLADISYRDSPEASAQEYKRLGFDVSYYTIAKPLLGSYPELFILSINRSPNMIIVFKGTDSWFDWYQNLKQMVFLDKKKDGDVYIPMGHAGFRRGVLNLVNFCFHNFGIKKHIDTFDLPESVSLTLIGHSQGGALAQLTTPYLDGMRYKNNAVIRNQDWKYSVKKVITFGTPLALHKEKNNWGFINEHYAHNTTHVIRDGDIVSTAYIPKDKQKLYRLYGRLIRIDRDGNVHLEETQWGQGDASSSEPHAIKNYESVLRRARY</sequence>
<reference evidence="3" key="1">
    <citation type="submission" date="2019-06" db="EMBL/GenBank/DDBJ databases">
        <title>Co-occurence of chitin degradation, pigmentation and bioactivity in marine Pseudoalteromonas.</title>
        <authorList>
            <person name="Sonnenschein E.C."/>
            <person name="Bech P.K."/>
        </authorList>
    </citation>
    <scope>NUCLEOTIDE SEQUENCE [LARGE SCALE GENOMIC DNA]</scope>
    <source>
        <strain evidence="3">S3895</strain>
    </source>
</reference>
<dbReference type="Pfam" id="PF01764">
    <property type="entry name" value="Lipase_3"/>
    <property type="match status" value="1"/>
</dbReference>
<evidence type="ECO:0000259" key="1">
    <source>
        <dbReference type="Pfam" id="PF01764"/>
    </source>
</evidence>
<dbReference type="Gene3D" id="3.40.50.1820">
    <property type="entry name" value="alpha/beta hydrolase"/>
    <property type="match status" value="1"/>
</dbReference>
<evidence type="ECO:0000313" key="3">
    <source>
        <dbReference type="Proteomes" id="UP000307164"/>
    </source>
</evidence>
<accession>A0ABY2W2U9</accession>
<dbReference type="SUPFAM" id="SSF53474">
    <property type="entry name" value="alpha/beta-Hydrolases"/>
    <property type="match status" value="1"/>
</dbReference>
<dbReference type="InterPro" id="IPR002921">
    <property type="entry name" value="Fungal_lipase-type"/>
</dbReference>
<keyword evidence="3" id="KW-1185">Reference proteome</keyword>
<dbReference type="EMBL" id="PNBW01000005">
    <property type="protein sequence ID" value="TMO78980.1"/>
    <property type="molecule type" value="Genomic_DNA"/>
</dbReference>
<dbReference type="Proteomes" id="UP000307164">
    <property type="component" value="Unassembled WGS sequence"/>
</dbReference>
<organism evidence="2 3">
    <name type="scientific">Pseudoalteromonas aurantia</name>
    <dbReference type="NCBI Taxonomy" id="43654"/>
    <lineage>
        <taxon>Bacteria</taxon>
        <taxon>Pseudomonadati</taxon>
        <taxon>Pseudomonadota</taxon>
        <taxon>Gammaproteobacteria</taxon>
        <taxon>Alteromonadales</taxon>
        <taxon>Pseudoalteromonadaceae</taxon>
        <taxon>Pseudoalteromonas</taxon>
    </lineage>
</organism>
<proteinExistence type="predicted"/>